<evidence type="ECO:0000256" key="1">
    <source>
        <dbReference type="ARBA" id="ARBA00022723"/>
    </source>
</evidence>
<name>A0A445N3H2_9BACT</name>
<dbReference type="GO" id="GO:0051536">
    <property type="term" value="F:iron-sulfur cluster binding"/>
    <property type="evidence" value="ECO:0007669"/>
    <property type="project" value="UniProtKB-KW"/>
</dbReference>
<reference evidence="6" key="1">
    <citation type="submission" date="2018-01" db="EMBL/GenBank/DDBJ databases">
        <authorList>
            <person name="Regsiter A."/>
            <person name="William W."/>
        </authorList>
    </citation>
    <scope>NUCLEOTIDE SEQUENCE</scope>
    <source>
        <strain evidence="6">TRIP AH-1</strain>
    </source>
</reference>
<evidence type="ECO:0000313" key="6">
    <source>
        <dbReference type="EMBL" id="SPD76267.1"/>
    </source>
</evidence>
<keyword evidence="2" id="KW-0560">Oxidoreductase</keyword>
<accession>A0A445N3H2</accession>
<proteinExistence type="predicted"/>
<organism evidence="6">
    <name type="scientific">uncultured Desulfobacterium sp</name>
    <dbReference type="NCBI Taxonomy" id="201089"/>
    <lineage>
        <taxon>Bacteria</taxon>
        <taxon>Pseudomonadati</taxon>
        <taxon>Thermodesulfobacteriota</taxon>
        <taxon>Desulfobacteria</taxon>
        <taxon>Desulfobacterales</taxon>
        <taxon>Desulfobacteriaceae</taxon>
        <taxon>Desulfobacterium</taxon>
        <taxon>environmental samples</taxon>
    </lineage>
</organism>
<keyword evidence="1" id="KW-0479">Metal-binding</keyword>
<sequence length="57" mass="6416">MKQLLSFSGIEEERLHSKWISSAEGPEFAEEMRKFVENLRALGPSPLKDVNKGKKAA</sequence>
<feature type="domain" description="F420-non-reducing hydrogenase iron-sulfur subunit D" evidence="5">
    <location>
        <begin position="1"/>
        <end position="43"/>
    </location>
</feature>
<protein>
    <submittedName>
        <fullName evidence="6">Coenzyme F420-reducing hydrogenase, delta subunit</fullName>
    </submittedName>
</protein>
<keyword evidence="4" id="KW-0411">Iron-sulfur</keyword>
<dbReference type="GO" id="GO:0016491">
    <property type="term" value="F:oxidoreductase activity"/>
    <property type="evidence" value="ECO:0007669"/>
    <property type="project" value="UniProtKB-KW"/>
</dbReference>
<dbReference type="EMBL" id="OJIN01000234">
    <property type="protein sequence ID" value="SPD76267.1"/>
    <property type="molecule type" value="Genomic_DNA"/>
</dbReference>
<gene>
    <name evidence="6" type="ORF">PITCH_A880019</name>
</gene>
<dbReference type="GO" id="GO:0046872">
    <property type="term" value="F:metal ion binding"/>
    <property type="evidence" value="ECO:0007669"/>
    <property type="project" value="UniProtKB-KW"/>
</dbReference>
<dbReference type="InterPro" id="IPR003813">
    <property type="entry name" value="MvhD/FlpD"/>
</dbReference>
<evidence type="ECO:0000256" key="4">
    <source>
        <dbReference type="ARBA" id="ARBA00023014"/>
    </source>
</evidence>
<evidence type="ECO:0000256" key="3">
    <source>
        <dbReference type="ARBA" id="ARBA00023004"/>
    </source>
</evidence>
<keyword evidence="3" id="KW-0408">Iron</keyword>
<dbReference type="AlphaFoldDB" id="A0A445N3H2"/>
<evidence type="ECO:0000256" key="2">
    <source>
        <dbReference type="ARBA" id="ARBA00023002"/>
    </source>
</evidence>
<dbReference type="Pfam" id="PF02662">
    <property type="entry name" value="FlpD"/>
    <property type="match status" value="1"/>
</dbReference>
<evidence type="ECO:0000259" key="5">
    <source>
        <dbReference type="Pfam" id="PF02662"/>
    </source>
</evidence>